<name>A0ABW2ZUV7_9ACTN</name>
<gene>
    <name evidence="1" type="ORF">ACFQZ8_00570</name>
</gene>
<protein>
    <recommendedName>
        <fullName evidence="3">FXSXX-COOH protein</fullName>
    </recommendedName>
</protein>
<keyword evidence="2" id="KW-1185">Reference proteome</keyword>
<evidence type="ECO:0000313" key="1">
    <source>
        <dbReference type="EMBL" id="MFD0782423.1"/>
    </source>
</evidence>
<accession>A0ABW2ZUV7</accession>
<comment type="caution">
    <text evidence="1">The sequence shown here is derived from an EMBL/GenBank/DDBJ whole genome shotgun (WGS) entry which is preliminary data.</text>
</comment>
<organism evidence="1 2">
    <name type="scientific">Micromonospora azadirachtae</name>
    <dbReference type="NCBI Taxonomy" id="1970735"/>
    <lineage>
        <taxon>Bacteria</taxon>
        <taxon>Bacillati</taxon>
        <taxon>Actinomycetota</taxon>
        <taxon>Actinomycetes</taxon>
        <taxon>Micromonosporales</taxon>
        <taxon>Micromonosporaceae</taxon>
        <taxon>Micromonospora</taxon>
    </lineage>
</organism>
<sequence>MNIGNIVATLKSESTLAVESSADLVEKVRAYARIGPERTRPTATGST</sequence>
<reference evidence="2" key="1">
    <citation type="journal article" date="2019" name="Int. J. Syst. Evol. Microbiol.">
        <title>The Global Catalogue of Microorganisms (GCM) 10K type strain sequencing project: providing services to taxonomists for standard genome sequencing and annotation.</title>
        <authorList>
            <consortium name="The Broad Institute Genomics Platform"/>
            <consortium name="The Broad Institute Genome Sequencing Center for Infectious Disease"/>
            <person name="Wu L."/>
            <person name="Ma J."/>
        </authorList>
    </citation>
    <scope>NUCLEOTIDE SEQUENCE [LARGE SCALE GENOMIC DNA]</scope>
    <source>
        <strain evidence="2">JCM 32148</strain>
    </source>
</reference>
<dbReference type="EMBL" id="JBHTHM010000005">
    <property type="protein sequence ID" value="MFD0782423.1"/>
    <property type="molecule type" value="Genomic_DNA"/>
</dbReference>
<dbReference type="Proteomes" id="UP001597053">
    <property type="component" value="Unassembled WGS sequence"/>
</dbReference>
<proteinExistence type="predicted"/>
<evidence type="ECO:0000313" key="2">
    <source>
        <dbReference type="Proteomes" id="UP001597053"/>
    </source>
</evidence>
<evidence type="ECO:0008006" key="3">
    <source>
        <dbReference type="Google" id="ProtNLM"/>
    </source>
</evidence>